<evidence type="ECO:0000313" key="5">
    <source>
        <dbReference type="Proteomes" id="UP001143747"/>
    </source>
</evidence>
<dbReference type="Pfam" id="PF01784">
    <property type="entry name" value="DUF34_NIF3"/>
    <property type="match status" value="1"/>
</dbReference>
<feature type="binding site" evidence="3">
    <location>
        <position position="209"/>
    </location>
    <ligand>
        <name>a divalent metal cation</name>
        <dbReference type="ChEBI" id="CHEBI:60240"/>
        <label>1</label>
    </ligand>
</feature>
<sequence length="234" mass="24950">MQIADFIAMLEEIAPPELAEEFDCGRIGLIIEGNEEVNLVCCALDATLSVVRAAVAKGADMLVVHHTPLWDPLTRIGGESGRVIGTALAAGLNIYVMHTNFDHAEGGINDALAETLHLTDIIPLSLGVIGTLTLSLDKVADLLGAPLRVYGDVRVPCRLAVAGGSCFSYGHICEAEAQGAEAFLSAELKHSVIRSSGIPLIESTHYATEAPGMRMLAMRMGWTFFEDIPAMVQH</sequence>
<dbReference type="GO" id="GO:0005737">
    <property type="term" value="C:cytoplasm"/>
    <property type="evidence" value="ECO:0007669"/>
    <property type="project" value="TreeGrafter"/>
</dbReference>
<dbReference type="FunFam" id="3.40.1390.30:FF:000001">
    <property type="entry name" value="GTP cyclohydrolase 1 type 2"/>
    <property type="match status" value="1"/>
</dbReference>
<feature type="binding site" evidence="3">
    <location>
        <position position="205"/>
    </location>
    <ligand>
        <name>a divalent metal cation</name>
        <dbReference type="ChEBI" id="CHEBI:60240"/>
        <label>1</label>
    </ligand>
</feature>
<keyword evidence="5" id="KW-1185">Reference proteome</keyword>
<feature type="binding site" evidence="3">
    <location>
        <position position="65"/>
    </location>
    <ligand>
        <name>a divalent metal cation</name>
        <dbReference type="ChEBI" id="CHEBI:60240"/>
        <label>1</label>
    </ligand>
</feature>
<name>A0A9Q4KN18_9EURY</name>
<accession>A0A9Q4KN18</accession>
<keyword evidence="2 3" id="KW-0479">Metal-binding</keyword>
<evidence type="ECO:0000256" key="2">
    <source>
        <dbReference type="ARBA" id="ARBA00022723"/>
    </source>
</evidence>
<proteinExistence type="inferred from homology"/>
<dbReference type="SUPFAM" id="SSF102705">
    <property type="entry name" value="NIF3 (NGG1p interacting factor 3)-like"/>
    <property type="match status" value="1"/>
</dbReference>
<comment type="caution">
    <text evidence="4">The sequence shown here is derived from an EMBL/GenBank/DDBJ whole genome shotgun (WGS) entry which is preliminary data.</text>
</comment>
<dbReference type="GO" id="GO:0046872">
    <property type="term" value="F:metal ion binding"/>
    <property type="evidence" value="ECO:0007669"/>
    <property type="project" value="UniProtKB-KW"/>
</dbReference>
<feature type="binding site" evidence="3">
    <location>
        <position position="66"/>
    </location>
    <ligand>
        <name>a divalent metal cation</name>
        <dbReference type="ChEBI" id="CHEBI:60240"/>
        <label>1</label>
    </ligand>
</feature>
<evidence type="ECO:0000256" key="3">
    <source>
        <dbReference type="PIRSR" id="PIRSR602678-1"/>
    </source>
</evidence>
<comment type="similarity">
    <text evidence="1">Belongs to the GTP cyclohydrolase I type 2/NIF3 family.</text>
</comment>
<dbReference type="Proteomes" id="UP001143747">
    <property type="component" value="Unassembled WGS sequence"/>
</dbReference>
<dbReference type="Gene3D" id="3.40.1390.30">
    <property type="entry name" value="NIF3 (NGG1p interacting factor 3)-like"/>
    <property type="match status" value="2"/>
</dbReference>
<reference evidence="4" key="1">
    <citation type="submission" date="2022-01" db="EMBL/GenBank/DDBJ databases">
        <title>Draft genome of Methanogenium marinum DSM 15558.</title>
        <authorList>
            <person name="Chen S.-C."/>
            <person name="You Y.-T."/>
        </authorList>
    </citation>
    <scope>NUCLEOTIDE SEQUENCE</scope>
    <source>
        <strain evidence="4">DSM 15558</strain>
    </source>
</reference>
<dbReference type="RefSeq" id="WP_274924092.1">
    <property type="nucleotide sequence ID" value="NZ_JAKELO010000002.1"/>
</dbReference>
<organism evidence="4 5">
    <name type="scientific">Methanogenium marinum</name>
    <dbReference type="NCBI Taxonomy" id="348610"/>
    <lineage>
        <taxon>Archaea</taxon>
        <taxon>Methanobacteriati</taxon>
        <taxon>Methanobacteriota</taxon>
        <taxon>Stenosarchaea group</taxon>
        <taxon>Methanomicrobia</taxon>
        <taxon>Methanomicrobiales</taxon>
        <taxon>Methanomicrobiaceae</taxon>
        <taxon>Methanogenium</taxon>
    </lineage>
</organism>
<dbReference type="PANTHER" id="PTHR13799:SF14">
    <property type="entry name" value="GTP CYCLOHYDROLASE 1 TYPE 2 HOMOLOG"/>
    <property type="match status" value="1"/>
</dbReference>
<dbReference type="EMBL" id="JAKELO010000002">
    <property type="protein sequence ID" value="MDE4907443.1"/>
    <property type="molecule type" value="Genomic_DNA"/>
</dbReference>
<dbReference type="AlphaFoldDB" id="A0A9Q4KN18"/>
<evidence type="ECO:0000313" key="4">
    <source>
        <dbReference type="EMBL" id="MDE4907443.1"/>
    </source>
</evidence>
<dbReference type="InterPro" id="IPR036069">
    <property type="entry name" value="DUF34/NIF3_sf"/>
</dbReference>
<evidence type="ECO:0000256" key="1">
    <source>
        <dbReference type="ARBA" id="ARBA00006964"/>
    </source>
</evidence>
<gene>
    <name evidence="4" type="ORF">L0665_02255</name>
</gene>
<protein>
    <submittedName>
        <fullName evidence="4">Nif3-like dinuclear metal center hexameric protein</fullName>
    </submittedName>
</protein>
<feature type="binding site" evidence="3">
    <location>
        <position position="102"/>
    </location>
    <ligand>
        <name>a divalent metal cation</name>
        <dbReference type="ChEBI" id="CHEBI:60240"/>
        <label>1</label>
    </ligand>
</feature>
<dbReference type="InterPro" id="IPR002678">
    <property type="entry name" value="DUF34/NIF3"/>
</dbReference>
<dbReference type="PANTHER" id="PTHR13799">
    <property type="entry name" value="NGG1 INTERACTING FACTOR 3"/>
    <property type="match status" value="1"/>
</dbReference>